<dbReference type="Proteomes" id="UP000784294">
    <property type="component" value="Unassembled WGS sequence"/>
</dbReference>
<dbReference type="PANTHER" id="PTHR28608:SF1">
    <property type="entry name" value="INTEGRATOR COMPLEX SUBUNIT 2"/>
    <property type="match status" value="1"/>
</dbReference>
<dbReference type="PANTHER" id="PTHR28608">
    <property type="entry name" value="INTEGRATOR COMPLEX SUBUNIT 2"/>
    <property type="match status" value="1"/>
</dbReference>
<evidence type="ECO:0000313" key="2">
    <source>
        <dbReference type="Proteomes" id="UP000784294"/>
    </source>
</evidence>
<gene>
    <name evidence="1" type="ORF">PXEA_LOCUS33620</name>
</gene>
<comment type="caution">
    <text evidence="1">The sequence shown here is derived from an EMBL/GenBank/DDBJ whole genome shotgun (WGS) entry which is preliminary data.</text>
</comment>
<reference evidence="1" key="1">
    <citation type="submission" date="2018-11" db="EMBL/GenBank/DDBJ databases">
        <authorList>
            <consortium name="Pathogen Informatics"/>
        </authorList>
    </citation>
    <scope>NUCLEOTIDE SEQUENCE</scope>
</reference>
<protein>
    <submittedName>
        <fullName evidence="1">Uncharacterized protein</fullName>
    </submittedName>
</protein>
<dbReference type="AlphaFoldDB" id="A0A448XMF6"/>
<sequence>MPIHCVVQLLKSQAFVKNNVQIKDWIYKQVCESVRPMHPLLPDLLEAHALNVLSTSQTSAPANLPDLSNQHYNHLFRKPTTAFSVISESELTRQFSADLAGEAASSCAPGIDGLRFRIPGQHLSTWPSTSDSDPSSSLSEFCSRDLTPQILFLYYALFVYDHQLNTRLASNQRRKFEIGLGFRTTH</sequence>
<evidence type="ECO:0000313" key="1">
    <source>
        <dbReference type="EMBL" id="VEL40180.1"/>
    </source>
</evidence>
<dbReference type="InterPro" id="IPR029321">
    <property type="entry name" value="INTS2"/>
</dbReference>
<organism evidence="1 2">
    <name type="scientific">Protopolystoma xenopodis</name>
    <dbReference type="NCBI Taxonomy" id="117903"/>
    <lineage>
        <taxon>Eukaryota</taxon>
        <taxon>Metazoa</taxon>
        <taxon>Spiralia</taxon>
        <taxon>Lophotrochozoa</taxon>
        <taxon>Platyhelminthes</taxon>
        <taxon>Monogenea</taxon>
        <taxon>Polyopisthocotylea</taxon>
        <taxon>Polystomatidea</taxon>
        <taxon>Polystomatidae</taxon>
        <taxon>Protopolystoma</taxon>
    </lineage>
</organism>
<keyword evidence="2" id="KW-1185">Reference proteome</keyword>
<dbReference type="Pfam" id="PF14750">
    <property type="entry name" value="INTS2"/>
    <property type="match status" value="1"/>
</dbReference>
<accession>A0A448XMF6</accession>
<name>A0A448XMF6_9PLAT</name>
<dbReference type="OrthoDB" id="6259120at2759"/>
<dbReference type="GO" id="GO:0034472">
    <property type="term" value="P:snRNA 3'-end processing"/>
    <property type="evidence" value="ECO:0007669"/>
    <property type="project" value="TreeGrafter"/>
</dbReference>
<proteinExistence type="predicted"/>
<dbReference type="GO" id="GO:0032039">
    <property type="term" value="C:integrator complex"/>
    <property type="evidence" value="ECO:0007669"/>
    <property type="project" value="InterPro"/>
</dbReference>
<dbReference type="EMBL" id="CAAALY010263967">
    <property type="protein sequence ID" value="VEL40180.1"/>
    <property type="molecule type" value="Genomic_DNA"/>
</dbReference>